<keyword evidence="5" id="KW-0520">NAD</keyword>
<feature type="binding site" evidence="5">
    <location>
        <begin position="177"/>
        <end position="184"/>
    </location>
    <ligand>
        <name>NAD(+)</name>
        <dbReference type="ChEBI" id="CHEBI:57540"/>
    </ligand>
</feature>
<evidence type="ECO:0000256" key="2">
    <source>
        <dbReference type="ARBA" id="ARBA00022630"/>
    </source>
</evidence>
<feature type="binding site" evidence="5">
    <location>
        <begin position="142"/>
        <end position="144"/>
    </location>
    <ligand>
        <name>FAD</name>
        <dbReference type="ChEBI" id="CHEBI:57692"/>
    </ligand>
</feature>
<dbReference type="Pfam" id="PF07992">
    <property type="entry name" value="Pyr_redox_2"/>
    <property type="match status" value="1"/>
</dbReference>
<dbReference type="RefSeq" id="WP_132259171.1">
    <property type="nucleotide sequence ID" value="NZ_SLZQ01000007.1"/>
</dbReference>
<feature type="domain" description="Pyridine nucleotide-disulphide oxidoreductase dimerisation" evidence="7">
    <location>
        <begin position="347"/>
        <end position="451"/>
    </location>
</feature>
<evidence type="ECO:0000313" key="10">
    <source>
        <dbReference type="Proteomes" id="UP000295382"/>
    </source>
</evidence>
<dbReference type="SUPFAM" id="SSF55424">
    <property type="entry name" value="FAD/NAD-linked reductases, dimerisation (C-terminal) domain"/>
    <property type="match status" value="1"/>
</dbReference>
<keyword evidence="2" id="KW-0285">Flavoprotein</keyword>
<dbReference type="PRINTS" id="PR00368">
    <property type="entry name" value="FADPNR"/>
</dbReference>
<evidence type="ECO:0000313" key="9">
    <source>
        <dbReference type="EMBL" id="TCS36348.1"/>
    </source>
</evidence>
<dbReference type="GO" id="GO:0003955">
    <property type="term" value="F:NAD(P)H dehydrogenase (quinone) activity"/>
    <property type="evidence" value="ECO:0007669"/>
    <property type="project" value="TreeGrafter"/>
</dbReference>
<dbReference type="Proteomes" id="UP000295382">
    <property type="component" value="Unassembled WGS sequence"/>
</dbReference>
<dbReference type="OrthoDB" id="178496at2"/>
<dbReference type="PANTHER" id="PTHR43014">
    <property type="entry name" value="MERCURIC REDUCTASE"/>
    <property type="match status" value="1"/>
</dbReference>
<proteinExistence type="inferred from homology"/>
<feature type="binding site" evidence="5">
    <location>
        <position position="267"/>
    </location>
    <ligand>
        <name>NAD(+)</name>
        <dbReference type="ChEBI" id="CHEBI:57540"/>
    </ligand>
</feature>
<dbReference type="InterPro" id="IPR023753">
    <property type="entry name" value="FAD/NAD-binding_dom"/>
</dbReference>
<dbReference type="InterPro" id="IPR004099">
    <property type="entry name" value="Pyr_nucl-diS_OxRdtase_dimer"/>
</dbReference>
<evidence type="ECO:0000256" key="4">
    <source>
        <dbReference type="PIRSR" id="PIRSR000350-2"/>
    </source>
</evidence>
<feature type="binding site" evidence="5">
    <location>
        <position position="309"/>
    </location>
    <ligand>
        <name>FAD</name>
        <dbReference type="ChEBI" id="CHEBI:57692"/>
    </ligand>
</feature>
<gene>
    <name evidence="9" type="ORF">EDC30_107165</name>
</gene>
<evidence type="ECO:0000259" key="8">
    <source>
        <dbReference type="Pfam" id="PF07992"/>
    </source>
</evidence>
<dbReference type="Gene3D" id="3.50.50.60">
    <property type="entry name" value="FAD/NAD(P)-binding domain"/>
    <property type="match status" value="3"/>
</dbReference>
<reference evidence="9 10" key="1">
    <citation type="submission" date="2019-03" db="EMBL/GenBank/DDBJ databases">
        <title>Genomic Encyclopedia of Type Strains, Phase IV (KMG-IV): sequencing the most valuable type-strain genomes for metagenomic binning, comparative biology and taxonomic classification.</title>
        <authorList>
            <person name="Goeker M."/>
        </authorList>
    </citation>
    <scope>NUCLEOTIDE SEQUENCE [LARGE SCALE GENOMIC DNA]</scope>
    <source>
        <strain evidence="9 10">DSM 7445</strain>
    </source>
</reference>
<accession>A0A4R3HTM2</accession>
<dbReference type="PRINTS" id="PR00411">
    <property type="entry name" value="PNDRDTASEI"/>
</dbReference>
<dbReference type="Gene3D" id="1.10.287.990">
    <property type="entry name" value="Fe,Mn superoxide dismutase (SOD) domain"/>
    <property type="match status" value="1"/>
</dbReference>
<comment type="similarity">
    <text evidence="1">Belongs to the class-I pyridine nucleotide-disulfide oxidoreductase family.</text>
</comment>
<dbReference type="PANTHER" id="PTHR43014:SF4">
    <property type="entry name" value="PYRIDINE NUCLEOTIDE-DISULFIDE OXIDOREDUCTASE RCLA-RELATED"/>
    <property type="match status" value="1"/>
</dbReference>
<dbReference type="NCBIfam" id="NF004939">
    <property type="entry name" value="PRK06292.1-1"/>
    <property type="match status" value="1"/>
</dbReference>
<feature type="disulfide bond" description="Redox-active" evidence="6">
    <location>
        <begin position="44"/>
        <end position="49"/>
    </location>
</feature>
<keyword evidence="3 5" id="KW-0274">FAD</keyword>
<dbReference type="InterPro" id="IPR016156">
    <property type="entry name" value="FAD/NAD-linked_Rdtase_dimer_sf"/>
</dbReference>
<evidence type="ECO:0000256" key="3">
    <source>
        <dbReference type="ARBA" id="ARBA00022827"/>
    </source>
</evidence>
<comment type="caution">
    <text evidence="9">The sequence shown here is derived from an EMBL/GenBank/DDBJ whole genome shotgun (WGS) entry which is preliminary data.</text>
</comment>
<sequence length="476" mass="51609">MKKTISVDIAIVGAGTAGLVAYRDAKSNGKRVLLIEGGPYGTTCARVGCMPSKLLIAAAEARHQAMLAPQFGVIPVSVSVDGKAVMARIRAERDRFVGFVLDEVNRIPSEDRIHGFARFISPQSLQVDEHTRIDAERIVIATGSSPQIPDRLSPHRLLTSDDIFDLEDLPESIAIVGAGIIGMEIGQALHRLGVRVSVFGRSDRVLQLSDPAVQTAARDYFAGEMDMRLHTEILDTISDDSGVTVRSRGKDGMERSDRYAYVLAATGRRPNLARLGLEHAGLELDEAGVPKYDPHTMQCGNAPIFIAGDVNATLPILHEATDEGRIAGDNAARFPNVQARARYVPFAVAFTDPQTASVGQSYRTLEPGRYVIGEASFENQGRSRVMLQNHGLLRLYADSQSGKLLGAEMFGPRAEHLGHLLAWACQKGMTLAELMSMPFYHPTIEEGLRTAVRDAKKKLKTGLTPMEACTDCIPGA</sequence>
<dbReference type="GO" id="GO:0050660">
    <property type="term" value="F:flavin adenine dinucleotide binding"/>
    <property type="evidence" value="ECO:0007669"/>
    <property type="project" value="TreeGrafter"/>
</dbReference>
<dbReference type="EMBL" id="SLZQ01000007">
    <property type="protein sequence ID" value="TCS36348.1"/>
    <property type="molecule type" value="Genomic_DNA"/>
</dbReference>
<name>A0A4R3HTM2_PAULE</name>
<evidence type="ECO:0000256" key="5">
    <source>
        <dbReference type="PIRSR" id="PIRSR000350-3"/>
    </source>
</evidence>
<feature type="domain" description="FAD/NAD(P)-binding" evidence="8">
    <location>
        <begin position="8"/>
        <end position="324"/>
    </location>
</feature>
<evidence type="ECO:0000259" key="7">
    <source>
        <dbReference type="Pfam" id="PF02852"/>
    </source>
</evidence>
<dbReference type="SUPFAM" id="SSF51905">
    <property type="entry name" value="FAD/NAD(P)-binding domain"/>
    <property type="match status" value="1"/>
</dbReference>
<dbReference type="PIRSF" id="PIRSF000350">
    <property type="entry name" value="Mercury_reductase_MerA"/>
    <property type="match status" value="1"/>
</dbReference>
<keyword evidence="10" id="KW-1185">Reference proteome</keyword>
<protein>
    <submittedName>
        <fullName evidence="9">Dihydrolipoamide dehydrogenase</fullName>
    </submittedName>
</protein>
<keyword evidence="5" id="KW-0547">Nucleotide-binding</keyword>
<organism evidence="9 10">
    <name type="scientific">Paucimonas lemoignei</name>
    <name type="common">Pseudomonas lemoignei</name>
    <dbReference type="NCBI Taxonomy" id="29443"/>
    <lineage>
        <taxon>Bacteria</taxon>
        <taxon>Pseudomonadati</taxon>
        <taxon>Pseudomonadota</taxon>
        <taxon>Betaproteobacteria</taxon>
        <taxon>Burkholderiales</taxon>
        <taxon>Burkholderiaceae</taxon>
        <taxon>Paucimonas</taxon>
    </lineage>
</organism>
<dbReference type="InterPro" id="IPR001100">
    <property type="entry name" value="Pyr_nuc-diS_OxRdtase"/>
</dbReference>
<comment type="cofactor">
    <cofactor evidence="5">
        <name>FAD</name>
        <dbReference type="ChEBI" id="CHEBI:57692"/>
    </cofactor>
    <text evidence="5">Binds 1 FAD per subunit.</text>
</comment>
<dbReference type="Pfam" id="PF02852">
    <property type="entry name" value="Pyr_redox_dim"/>
    <property type="match status" value="1"/>
</dbReference>
<evidence type="ECO:0000256" key="6">
    <source>
        <dbReference type="PIRSR" id="PIRSR000350-4"/>
    </source>
</evidence>
<evidence type="ECO:0000256" key="1">
    <source>
        <dbReference type="ARBA" id="ARBA00007532"/>
    </source>
</evidence>
<feature type="active site" description="Proton acceptor" evidence="4">
    <location>
        <position position="441"/>
    </location>
</feature>
<dbReference type="InterPro" id="IPR036188">
    <property type="entry name" value="FAD/NAD-bd_sf"/>
</dbReference>
<dbReference type="AlphaFoldDB" id="A0A4R3HTM2"/>
<feature type="binding site" evidence="5">
    <location>
        <position position="53"/>
    </location>
    <ligand>
        <name>FAD</name>
        <dbReference type="ChEBI" id="CHEBI:57692"/>
    </ligand>
</feature>
<dbReference type="InterPro" id="IPR036324">
    <property type="entry name" value="Mn/Fe_SOD_N_sf"/>
</dbReference>
<dbReference type="Gene3D" id="3.30.390.30">
    <property type="match status" value="1"/>
</dbReference>